<evidence type="ECO:0000313" key="2">
    <source>
        <dbReference type="EMBL" id="CDA72442.1"/>
    </source>
</evidence>
<gene>
    <name evidence="2" type="ORF">BN509_00561</name>
</gene>
<dbReference type="EMBL" id="CBCJ010000206">
    <property type="protein sequence ID" value="CDA72442.1"/>
    <property type="molecule type" value="Genomic_DNA"/>
</dbReference>
<proteinExistence type="inferred from homology"/>
<dbReference type="Pfam" id="PF02622">
    <property type="entry name" value="DUF179"/>
    <property type="match status" value="1"/>
</dbReference>
<dbReference type="InterPro" id="IPR003774">
    <property type="entry name" value="AlgH-like"/>
</dbReference>
<comment type="caution">
    <text evidence="2">The sequence shown here is derived from an EMBL/GenBank/DDBJ whole genome shotgun (WGS) entry which is preliminary data.</text>
</comment>
<dbReference type="PANTHER" id="PTHR30327:SF1">
    <property type="entry name" value="UPF0301 PROTEIN YQGE"/>
    <property type="match status" value="1"/>
</dbReference>
<dbReference type="PANTHER" id="PTHR30327">
    <property type="entry name" value="UNCHARACTERIZED PROTEIN YQGE"/>
    <property type="match status" value="1"/>
</dbReference>
<sequence>MDMRIFQVKSNKALPHTGSILIASPLLYDYHFARSVVLMITHNSEGSMGIVMNKDFRYHISLNQLVPNLETAPLIPVYKGGPVDRSTIFFLHTTRFGGFISSRQWSVLKW</sequence>
<protein>
    <submittedName>
        <fullName evidence="2">Putative ACR COG1678</fullName>
    </submittedName>
</protein>
<comment type="similarity">
    <text evidence="1">Belongs to the UPF0301 (AlgH) family.</text>
</comment>
<dbReference type="Gene3D" id="3.40.1740.10">
    <property type="entry name" value="VC0467-like"/>
    <property type="match status" value="1"/>
</dbReference>
<organism evidence="2 3">
    <name type="scientific">Phocaeicola coprocola CAG:162</name>
    <dbReference type="NCBI Taxonomy" id="1263040"/>
    <lineage>
        <taxon>Bacteria</taxon>
        <taxon>Pseudomonadati</taxon>
        <taxon>Bacteroidota</taxon>
        <taxon>Bacteroidia</taxon>
        <taxon>Bacteroidales</taxon>
        <taxon>Bacteroidaceae</taxon>
        <taxon>Phocaeicola</taxon>
    </lineage>
</organism>
<evidence type="ECO:0000313" key="3">
    <source>
        <dbReference type="Proteomes" id="UP000018362"/>
    </source>
</evidence>
<dbReference type="GO" id="GO:0005829">
    <property type="term" value="C:cytosol"/>
    <property type="evidence" value="ECO:0007669"/>
    <property type="project" value="TreeGrafter"/>
</dbReference>
<accession>R6D3U1</accession>
<evidence type="ECO:0000256" key="1">
    <source>
        <dbReference type="ARBA" id="ARBA00009600"/>
    </source>
</evidence>
<dbReference type="AlphaFoldDB" id="R6D3U1"/>
<name>R6D3U1_9BACT</name>
<dbReference type="SUPFAM" id="SSF143456">
    <property type="entry name" value="VC0467-like"/>
    <property type="match status" value="1"/>
</dbReference>
<dbReference type="Proteomes" id="UP000018362">
    <property type="component" value="Unassembled WGS sequence"/>
</dbReference>
<reference evidence="2" key="1">
    <citation type="submission" date="2012-11" db="EMBL/GenBank/DDBJ databases">
        <title>Dependencies among metagenomic species, viruses, plasmids and units of genetic variation.</title>
        <authorList>
            <person name="Nielsen H.B."/>
            <person name="Almeida M."/>
            <person name="Juncker A.S."/>
            <person name="Rasmussen S."/>
            <person name="Li J."/>
            <person name="Sunagawa S."/>
            <person name="Plichta D."/>
            <person name="Gautier L."/>
            <person name="Le Chatelier E."/>
            <person name="Peletier E."/>
            <person name="Bonde I."/>
            <person name="Nielsen T."/>
            <person name="Manichanh C."/>
            <person name="Arumugam M."/>
            <person name="Batto J."/>
            <person name="Santos M.B.Q.D."/>
            <person name="Blom N."/>
            <person name="Borruel N."/>
            <person name="Burgdorf K.S."/>
            <person name="Boumezbeur F."/>
            <person name="Casellas F."/>
            <person name="Dore J."/>
            <person name="Guarner F."/>
            <person name="Hansen T."/>
            <person name="Hildebrand F."/>
            <person name="Kaas R.S."/>
            <person name="Kennedy S."/>
            <person name="Kristiansen K."/>
            <person name="Kultima J.R."/>
            <person name="Leonard P."/>
            <person name="Levenez F."/>
            <person name="Lund O."/>
            <person name="Moumen B."/>
            <person name="Le Paslier D."/>
            <person name="Pons N."/>
            <person name="Pedersen O."/>
            <person name="Prifti E."/>
            <person name="Qin J."/>
            <person name="Raes J."/>
            <person name="Tap J."/>
            <person name="Tims S."/>
            <person name="Ussery D.W."/>
            <person name="Yamada T."/>
            <person name="MetaHit consortium"/>
            <person name="Renault P."/>
            <person name="Sicheritz-Ponten T."/>
            <person name="Bork P."/>
            <person name="Wang J."/>
            <person name="Brunak S."/>
            <person name="Ehrlich S.D."/>
        </authorList>
    </citation>
    <scope>NUCLEOTIDE SEQUENCE [LARGE SCALE GENOMIC DNA]</scope>
</reference>